<evidence type="ECO:0000256" key="1">
    <source>
        <dbReference type="SAM" id="SignalP"/>
    </source>
</evidence>
<organism evidence="2 3">
    <name type="scientific">Trinickia soli</name>
    <dbReference type="NCBI Taxonomy" id="380675"/>
    <lineage>
        <taxon>Bacteria</taxon>
        <taxon>Pseudomonadati</taxon>
        <taxon>Pseudomonadota</taxon>
        <taxon>Betaproteobacteria</taxon>
        <taxon>Burkholderiales</taxon>
        <taxon>Burkholderiaceae</taxon>
        <taxon>Trinickia</taxon>
    </lineage>
</organism>
<evidence type="ECO:0000313" key="3">
    <source>
        <dbReference type="Proteomes" id="UP000235347"/>
    </source>
</evidence>
<sequence length="116" mass="11757">MVDMSFSIPPLLRGVLCAAACLALAGISPYAMADGQPLVLDSQTGVHGGQSGVVLQSAPFSREPMVPAQQLPAPQQLNPTSGEPPIVVAPYIALPGANGAAPAPGNAYRMAPANRQ</sequence>
<keyword evidence="3" id="KW-1185">Reference proteome</keyword>
<evidence type="ECO:0000313" key="2">
    <source>
        <dbReference type="EMBL" id="PMS18661.1"/>
    </source>
</evidence>
<keyword evidence="1" id="KW-0732">Signal</keyword>
<accession>A0A2N7VNA9</accession>
<protein>
    <submittedName>
        <fullName evidence="2">Uncharacterized protein</fullName>
    </submittedName>
</protein>
<name>A0A2N7VNA9_9BURK</name>
<dbReference type="Proteomes" id="UP000235347">
    <property type="component" value="Unassembled WGS sequence"/>
</dbReference>
<gene>
    <name evidence="2" type="ORF">C0Z19_22565</name>
</gene>
<reference evidence="2 3" key="1">
    <citation type="submission" date="2018-01" db="EMBL/GenBank/DDBJ databases">
        <title>Whole genome analyses suggest that Burkholderia sensu lato contains two further novel genera in the rhizoxinica-symbiotica group Mycetohabitans gen. nov., and Trinickia gen. nov.: implications for the evolution of diazotrophy and nodulation in the Burkholderiaceae.</title>
        <authorList>
            <person name="Estrada-de los Santos P."/>
            <person name="Palmer M."/>
            <person name="Chavez-Ramirez B."/>
            <person name="Beukes C."/>
            <person name="Steenkamp E.T."/>
            <person name="Hirsch A.M."/>
            <person name="Manyaka P."/>
            <person name="Maluk M."/>
            <person name="Lafos M."/>
            <person name="Crook M."/>
            <person name="Gross E."/>
            <person name="Simon M.F."/>
            <person name="Bueno dos Reis Junior F."/>
            <person name="Poole P.S."/>
            <person name="Venter S.N."/>
            <person name="James E.K."/>
        </authorList>
    </citation>
    <scope>NUCLEOTIDE SEQUENCE [LARGE SCALE GENOMIC DNA]</scope>
    <source>
        <strain evidence="2 3">GP25-8</strain>
    </source>
</reference>
<comment type="caution">
    <text evidence="2">The sequence shown here is derived from an EMBL/GenBank/DDBJ whole genome shotgun (WGS) entry which is preliminary data.</text>
</comment>
<dbReference type="EMBL" id="PNYB01000024">
    <property type="protein sequence ID" value="PMS18661.1"/>
    <property type="molecule type" value="Genomic_DNA"/>
</dbReference>
<feature type="signal peptide" evidence="1">
    <location>
        <begin position="1"/>
        <end position="33"/>
    </location>
</feature>
<dbReference type="AlphaFoldDB" id="A0A2N7VNA9"/>
<proteinExistence type="predicted"/>
<feature type="chain" id="PRO_5014898989" evidence="1">
    <location>
        <begin position="34"/>
        <end position="116"/>
    </location>
</feature>